<evidence type="ECO:0000256" key="5">
    <source>
        <dbReference type="HAMAP-Rule" id="MF_00376"/>
    </source>
</evidence>
<dbReference type="Pfam" id="PF01121">
    <property type="entry name" value="CoaE"/>
    <property type="match status" value="1"/>
</dbReference>
<name>A0ABP3Y6U1_9FLAO</name>
<evidence type="ECO:0000256" key="4">
    <source>
        <dbReference type="ARBA" id="ARBA00022993"/>
    </source>
</evidence>
<comment type="subcellular location">
    <subcellularLocation>
        <location evidence="5">Cytoplasm</location>
    </subcellularLocation>
</comment>
<comment type="caution">
    <text evidence="7">The sequence shown here is derived from an EMBL/GenBank/DDBJ whole genome shotgun (WGS) entry which is preliminary data.</text>
</comment>
<dbReference type="NCBIfam" id="TIGR00152">
    <property type="entry name" value="dephospho-CoA kinase"/>
    <property type="match status" value="1"/>
</dbReference>
<feature type="binding site" evidence="5">
    <location>
        <begin position="14"/>
        <end position="19"/>
    </location>
    <ligand>
        <name>ATP</name>
        <dbReference type="ChEBI" id="CHEBI:30616"/>
    </ligand>
</feature>
<dbReference type="PANTHER" id="PTHR10695">
    <property type="entry name" value="DEPHOSPHO-COA KINASE-RELATED"/>
    <property type="match status" value="1"/>
</dbReference>
<comment type="similarity">
    <text evidence="1 5">Belongs to the CoaE family.</text>
</comment>
<dbReference type="Proteomes" id="UP001501126">
    <property type="component" value="Unassembled WGS sequence"/>
</dbReference>
<keyword evidence="5 7" id="KW-0418">Kinase</keyword>
<evidence type="ECO:0000256" key="3">
    <source>
        <dbReference type="ARBA" id="ARBA00022840"/>
    </source>
</evidence>
<keyword evidence="5" id="KW-0808">Transferase</keyword>
<proteinExistence type="inferred from homology"/>
<keyword evidence="3 5" id="KW-0067">ATP-binding</keyword>
<dbReference type="PANTHER" id="PTHR10695:SF46">
    <property type="entry name" value="BIFUNCTIONAL COENZYME A SYNTHASE-RELATED"/>
    <property type="match status" value="1"/>
</dbReference>
<dbReference type="PROSITE" id="PS51219">
    <property type="entry name" value="DPCK"/>
    <property type="match status" value="1"/>
</dbReference>
<organism evidence="7 8">
    <name type="scientific">Wandonia haliotis</name>
    <dbReference type="NCBI Taxonomy" id="574963"/>
    <lineage>
        <taxon>Bacteria</taxon>
        <taxon>Pseudomonadati</taxon>
        <taxon>Bacteroidota</taxon>
        <taxon>Flavobacteriia</taxon>
        <taxon>Flavobacteriales</taxon>
        <taxon>Crocinitomicaceae</taxon>
        <taxon>Wandonia</taxon>
    </lineage>
</organism>
<evidence type="ECO:0000256" key="1">
    <source>
        <dbReference type="ARBA" id="ARBA00009018"/>
    </source>
</evidence>
<dbReference type="EC" id="2.7.1.24" evidence="5 6"/>
<evidence type="ECO:0000313" key="7">
    <source>
        <dbReference type="EMBL" id="GAA0875312.1"/>
    </source>
</evidence>
<keyword evidence="8" id="KW-1185">Reference proteome</keyword>
<dbReference type="CDD" id="cd02022">
    <property type="entry name" value="DPCK"/>
    <property type="match status" value="1"/>
</dbReference>
<dbReference type="InterPro" id="IPR027417">
    <property type="entry name" value="P-loop_NTPase"/>
</dbReference>
<evidence type="ECO:0000256" key="2">
    <source>
        <dbReference type="ARBA" id="ARBA00022741"/>
    </source>
</evidence>
<evidence type="ECO:0000256" key="6">
    <source>
        <dbReference type="NCBIfam" id="TIGR00152"/>
    </source>
</evidence>
<reference evidence="8" key="1">
    <citation type="journal article" date="2019" name="Int. J. Syst. Evol. Microbiol.">
        <title>The Global Catalogue of Microorganisms (GCM) 10K type strain sequencing project: providing services to taxonomists for standard genome sequencing and annotation.</title>
        <authorList>
            <consortium name="The Broad Institute Genomics Platform"/>
            <consortium name="The Broad Institute Genome Sequencing Center for Infectious Disease"/>
            <person name="Wu L."/>
            <person name="Ma J."/>
        </authorList>
    </citation>
    <scope>NUCLEOTIDE SEQUENCE [LARGE SCALE GENOMIC DNA]</scope>
    <source>
        <strain evidence="8">JCM 16083</strain>
    </source>
</reference>
<gene>
    <name evidence="5 7" type="primary">coaE</name>
    <name evidence="7" type="ORF">GCM10009118_17210</name>
</gene>
<accession>A0ABP3Y6U1</accession>
<dbReference type="HAMAP" id="MF_00376">
    <property type="entry name" value="Dephospho_CoA_kinase"/>
    <property type="match status" value="1"/>
</dbReference>
<dbReference type="GO" id="GO:0016301">
    <property type="term" value="F:kinase activity"/>
    <property type="evidence" value="ECO:0007669"/>
    <property type="project" value="UniProtKB-KW"/>
</dbReference>
<evidence type="ECO:0000313" key="8">
    <source>
        <dbReference type="Proteomes" id="UP001501126"/>
    </source>
</evidence>
<keyword evidence="4 5" id="KW-0173">Coenzyme A biosynthesis</keyword>
<protein>
    <recommendedName>
        <fullName evidence="5 6">Dephospho-CoA kinase</fullName>
        <ecNumber evidence="5 6">2.7.1.24</ecNumber>
    </recommendedName>
    <alternativeName>
        <fullName evidence="5">Dephosphocoenzyme A kinase</fullName>
    </alternativeName>
</protein>
<comment type="catalytic activity">
    <reaction evidence="5">
        <text>3'-dephospho-CoA + ATP = ADP + CoA + H(+)</text>
        <dbReference type="Rhea" id="RHEA:18245"/>
        <dbReference type="ChEBI" id="CHEBI:15378"/>
        <dbReference type="ChEBI" id="CHEBI:30616"/>
        <dbReference type="ChEBI" id="CHEBI:57287"/>
        <dbReference type="ChEBI" id="CHEBI:57328"/>
        <dbReference type="ChEBI" id="CHEBI:456216"/>
        <dbReference type="EC" id="2.7.1.24"/>
    </reaction>
</comment>
<dbReference type="Gene3D" id="3.40.50.300">
    <property type="entry name" value="P-loop containing nucleotide triphosphate hydrolases"/>
    <property type="match status" value="1"/>
</dbReference>
<comment type="function">
    <text evidence="5">Catalyzes the phosphorylation of the 3'-hydroxyl group of dephosphocoenzyme A to form coenzyme A.</text>
</comment>
<comment type="pathway">
    <text evidence="5">Cofactor biosynthesis; coenzyme A biosynthesis; CoA from (R)-pantothenate: step 5/5.</text>
</comment>
<dbReference type="InterPro" id="IPR001977">
    <property type="entry name" value="Depp_CoAkinase"/>
</dbReference>
<keyword evidence="2 5" id="KW-0547">Nucleotide-binding</keyword>
<keyword evidence="5" id="KW-0963">Cytoplasm</keyword>
<sequence length="202" mass="22573">MNSPLKVGITGGIGAGKTFVCRVLEKMGYPVFYSDKEAKELMNAHPGIVEEIIALVGEQAYEDGELNRPFLAEKAFENKDLLSRINAIVHPRVREAFADFAEQNAGFKGIVFNEAAILFETGAYKTFDATVLITAPESVRLNRVVERDTIPESQVRSRMNNQWKDEEKAKLADFVIHNDGTTMLLPQIENMLIKLAEIGKRT</sequence>
<dbReference type="SUPFAM" id="SSF52540">
    <property type="entry name" value="P-loop containing nucleoside triphosphate hydrolases"/>
    <property type="match status" value="1"/>
</dbReference>
<dbReference type="EMBL" id="BAAAFH010000011">
    <property type="protein sequence ID" value="GAA0875312.1"/>
    <property type="molecule type" value="Genomic_DNA"/>
</dbReference>
<dbReference type="RefSeq" id="WP_343786663.1">
    <property type="nucleotide sequence ID" value="NZ_BAAAFH010000011.1"/>
</dbReference>